<reference evidence="3" key="1">
    <citation type="journal article" date="2015" name="Proc. Natl. Acad. Sci. U.S.A.">
        <title>Genome sequencing of adzuki bean (Vigna angularis) provides insight into high starch and low fat accumulation and domestication.</title>
        <authorList>
            <person name="Yang K."/>
            <person name="Tian Z."/>
            <person name="Chen C."/>
            <person name="Luo L."/>
            <person name="Zhao B."/>
            <person name="Wang Z."/>
            <person name="Yu L."/>
            <person name="Li Y."/>
            <person name="Sun Y."/>
            <person name="Li W."/>
            <person name="Chen Y."/>
            <person name="Li Y."/>
            <person name="Zhang Y."/>
            <person name="Ai D."/>
            <person name="Zhao J."/>
            <person name="Shang C."/>
            <person name="Ma Y."/>
            <person name="Wu B."/>
            <person name="Wang M."/>
            <person name="Gao L."/>
            <person name="Sun D."/>
            <person name="Zhang P."/>
            <person name="Guo F."/>
            <person name="Wang W."/>
            <person name="Li Y."/>
            <person name="Wang J."/>
            <person name="Varshney R.K."/>
            <person name="Wang J."/>
            <person name="Ling H.Q."/>
            <person name="Wan P."/>
        </authorList>
    </citation>
    <scope>NUCLEOTIDE SEQUENCE</scope>
    <source>
        <strain evidence="3">cv. Jingnong 6</strain>
    </source>
</reference>
<feature type="region of interest" description="Disordered" evidence="1">
    <location>
        <begin position="112"/>
        <end position="154"/>
    </location>
</feature>
<dbReference type="AlphaFoldDB" id="A0A0L9U682"/>
<accession>A0A0L9U682</accession>
<dbReference type="EMBL" id="CM003373">
    <property type="protein sequence ID" value="KOM38167.1"/>
    <property type="molecule type" value="Genomic_DNA"/>
</dbReference>
<sequence>MECSSHPPFLPHSLSLTSIFGQMKVDVVTAQVGKGVVELSERRIIEFSALTSVFEKQFEMHSNHWQFIQRRIWKCGCRIWKYGCRIWKCSFTLCCIWKCGFTLCRSLNYEDKRSKRQRTVEDEEKKERKREKKEPREDKKSRKHSKEKSDKKGQ</sequence>
<organism evidence="2 3">
    <name type="scientific">Phaseolus angularis</name>
    <name type="common">Azuki bean</name>
    <name type="synonym">Vigna angularis</name>
    <dbReference type="NCBI Taxonomy" id="3914"/>
    <lineage>
        <taxon>Eukaryota</taxon>
        <taxon>Viridiplantae</taxon>
        <taxon>Streptophyta</taxon>
        <taxon>Embryophyta</taxon>
        <taxon>Tracheophyta</taxon>
        <taxon>Spermatophyta</taxon>
        <taxon>Magnoliopsida</taxon>
        <taxon>eudicotyledons</taxon>
        <taxon>Gunneridae</taxon>
        <taxon>Pentapetalae</taxon>
        <taxon>rosids</taxon>
        <taxon>fabids</taxon>
        <taxon>Fabales</taxon>
        <taxon>Fabaceae</taxon>
        <taxon>Papilionoideae</taxon>
        <taxon>50 kb inversion clade</taxon>
        <taxon>NPAAA clade</taxon>
        <taxon>indigoferoid/millettioid clade</taxon>
        <taxon>Phaseoleae</taxon>
        <taxon>Vigna</taxon>
    </lineage>
</organism>
<dbReference type="Gramene" id="KOM38167">
    <property type="protein sequence ID" value="KOM38167"/>
    <property type="gene ID" value="LR48_Vigan03g154900"/>
</dbReference>
<name>A0A0L9U682_PHAAN</name>
<gene>
    <name evidence="2" type="ORF">LR48_Vigan03g154900</name>
</gene>
<feature type="compositionally biased region" description="Basic and acidic residues" evidence="1">
    <location>
        <begin position="112"/>
        <end position="140"/>
    </location>
</feature>
<evidence type="ECO:0000256" key="1">
    <source>
        <dbReference type="SAM" id="MobiDB-lite"/>
    </source>
</evidence>
<proteinExistence type="predicted"/>
<protein>
    <submittedName>
        <fullName evidence="2">Uncharacterized protein</fullName>
    </submittedName>
</protein>
<dbReference type="Proteomes" id="UP000053144">
    <property type="component" value="Chromosome 3"/>
</dbReference>
<evidence type="ECO:0000313" key="3">
    <source>
        <dbReference type="Proteomes" id="UP000053144"/>
    </source>
</evidence>
<evidence type="ECO:0000313" key="2">
    <source>
        <dbReference type="EMBL" id="KOM38167.1"/>
    </source>
</evidence>